<protein>
    <recommendedName>
        <fullName evidence="2">Helicase-associated domain-containing protein</fullName>
    </recommendedName>
</protein>
<comment type="caution">
    <text evidence="3">The sequence shown here is derived from an EMBL/GenBank/DDBJ whole genome shotgun (WGS) entry which is preliminary data.</text>
</comment>
<dbReference type="Proteomes" id="UP000460221">
    <property type="component" value="Unassembled WGS sequence"/>
</dbReference>
<name>A0A7K1FTJ1_9ACTN</name>
<proteinExistence type="predicted"/>
<evidence type="ECO:0000259" key="2">
    <source>
        <dbReference type="Pfam" id="PF03457"/>
    </source>
</evidence>
<evidence type="ECO:0000313" key="3">
    <source>
        <dbReference type="EMBL" id="MTD17482.1"/>
    </source>
</evidence>
<dbReference type="Gene3D" id="6.10.140.530">
    <property type="match status" value="1"/>
</dbReference>
<organism evidence="3 4">
    <name type="scientific">Nakamurella alba</name>
    <dbReference type="NCBI Taxonomy" id="2665158"/>
    <lineage>
        <taxon>Bacteria</taxon>
        <taxon>Bacillati</taxon>
        <taxon>Actinomycetota</taxon>
        <taxon>Actinomycetes</taxon>
        <taxon>Nakamurellales</taxon>
        <taxon>Nakamurellaceae</taxon>
        <taxon>Nakamurella</taxon>
    </lineage>
</organism>
<dbReference type="Pfam" id="PF03457">
    <property type="entry name" value="HA"/>
    <property type="match status" value="1"/>
</dbReference>
<sequence>MWPFNRGRYTYASRSSHGTQMHKPDGPQAIPPVTRHHRIAVSRAPTGHQRGWSSAKAVRRNPRAIRPGRLASNQITRKMPGMTFQRDDVSWNARLSELVSFARRTGHLPTAHRQASASERQLIRWLYLQRQHASKDLMPVSRLRQLDRLLPSWRGQPLGPLVPARPGRNPQDEPSGI</sequence>
<evidence type="ECO:0000313" key="4">
    <source>
        <dbReference type="Proteomes" id="UP000460221"/>
    </source>
</evidence>
<dbReference type="EMBL" id="WLYK01000021">
    <property type="protein sequence ID" value="MTD17482.1"/>
    <property type="molecule type" value="Genomic_DNA"/>
</dbReference>
<gene>
    <name evidence="3" type="ORF">GIS00_26485</name>
</gene>
<reference evidence="3 4" key="1">
    <citation type="submission" date="2019-11" db="EMBL/GenBank/DDBJ databases">
        <authorList>
            <person name="Jiang L.-Q."/>
        </authorList>
    </citation>
    <scope>NUCLEOTIDE SEQUENCE [LARGE SCALE GENOMIC DNA]</scope>
    <source>
        <strain evidence="3 4">YIM 132087</strain>
    </source>
</reference>
<dbReference type="AlphaFoldDB" id="A0A7K1FTJ1"/>
<feature type="domain" description="Helicase-associated" evidence="2">
    <location>
        <begin position="88"/>
        <end position="149"/>
    </location>
</feature>
<feature type="region of interest" description="Disordered" evidence="1">
    <location>
        <begin position="157"/>
        <end position="177"/>
    </location>
</feature>
<evidence type="ECO:0000256" key="1">
    <source>
        <dbReference type="SAM" id="MobiDB-lite"/>
    </source>
</evidence>
<accession>A0A7K1FTJ1</accession>
<keyword evidence="4" id="KW-1185">Reference proteome</keyword>
<dbReference type="RefSeq" id="WP_154771479.1">
    <property type="nucleotide sequence ID" value="NZ_WLYK01000021.1"/>
</dbReference>
<dbReference type="InterPro" id="IPR005114">
    <property type="entry name" value="Helicase_assoc"/>
</dbReference>